<dbReference type="InterPro" id="IPR057191">
    <property type="entry name" value="DUF7869"/>
</dbReference>
<dbReference type="EMBL" id="OU893334">
    <property type="protein sequence ID" value="CAG9791657.1"/>
    <property type="molecule type" value="Genomic_DNA"/>
</dbReference>
<feature type="domain" description="DUF7869" evidence="3">
    <location>
        <begin position="855"/>
        <end position="989"/>
    </location>
</feature>
<feature type="region of interest" description="Disordered" evidence="2">
    <location>
        <begin position="442"/>
        <end position="469"/>
    </location>
</feature>
<feature type="region of interest" description="Disordered" evidence="2">
    <location>
        <begin position="320"/>
        <end position="348"/>
    </location>
</feature>
<reference evidence="4" key="1">
    <citation type="submission" date="2021-12" db="EMBL/GenBank/DDBJ databases">
        <authorList>
            <person name="King R."/>
        </authorList>
    </citation>
    <scope>NUCLEOTIDE SEQUENCE</scope>
</reference>
<feature type="compositionally biased region" description="Basic and acidic residues" evidence="2">
    <location>
        <begin position="403"/>
        <end position="416"/>
    </location>
</feature>
<feature type="compositionally biased region" description="Polar residues" evidence="2">
    <location>
        <begin position="482"/>
        <end position="519"/>
    </location>
</feature>
<dbReference type="OrthoDB" id="6136790at2759"/>
<sequence>MDELKKPSARKKLDVQVTETKKENEKGNESIPNVYHLRNIPKTTYFSSSDRSEDFSADESEYIPSSQRRSVDTLSSLSSLGGDSPRIEAMSEKISRAPSVISNLSSILGDCDFVASPIVIYKSKSTQSTPSSKRHKTSEQKEQIQILDITLNPPKMYTEFQCIEKSFDNSSAIPDSESLMDETLVGDLDSSPSLLGKADDTLTEDVNTINLLSIEEDALNANTNNEEINKEFHLEINKQAVKKDTGILNTNTGNETHQSLSITIEITPGTPEDVQTYDDVPKSPKNFERLQVDIHLDPNNAYRDQKTPKLNGQLLKSVHTDETHPIQRKPEIPNHGSFDPKDTREGSIIPELPEPYEKVQQISSHAEKLQPIKKTPDLSIESEEAHYPKQPHFNQTTPDLPDSNEHVQHLDPRNTDDPQPNQTIPELLDDHEQEQACYQDDNYSDQETPECQNNEQETSRCSNNDRVPRKSLSCDHVLRNNSSLNINDNQSNPSTSTSINRWTCENDIENNSQNSNSGKKMSRKRKRDPATWNDRVNKTLKNSGKKYIGCRNKKEFPEKTMITTGCSCKKKCGNLISSEEREEIFKSYYRLGDHERQWQFIVQHTSAEPIKRMTLDRKNNRIQSVKYYLPINNTKLQVCRLFFKNTLNVTHQTIYTALEKAQSADGFHDQRGRHKNRPRRMTTYTEDSIKNHIELFPTIESHYVREKSQKLYLSTHLNISKMYRFYKDWFKNQNYDEDIEMGTLRQYQTVFNTQYNYSFFVPKKDLCGKCELYKQADDDKKQLLQEDYDKHIKNKERARKLKEEEKKNLDRNKSTVAIFDLEKVLSIPQSQVGIFHYKRKYPIYNFTVYNSVLRQGFCYVWHYQLAKRGAIEIGSCLWQFLNTEHERGIEHISFYSDGCVGQNKNKFIFALYLFAAAKLKLNITHRFFETGHGQSEADSMHSCVEREIKNKTIYTPDQMYALIQNAKATGNKFIVKEMEQSNFYDIKVLVAGKHWVRDVQGNKILWSKVMEVKVLSNEPKILRYKYDFDNDYSILNTEVSSRVMGRVGRGRKTAAASTAIDDVEDLKCAYSKPIPVTKALYNDLKSLCSCEAIPRHYHSFYTSLISTDQEVLSSEEEDE</sequence>
<evidence type="ECO:0000313" key="4">
    <source>
        <dbReference type="EMBL" id="CAG9791657.1"/>
    </source>
</evidence>
<dbReference type="Proteomes" id="UP001153714">
    <property type="component" value="Chromosome 3"/>
</dbReference>
<dbReference type="PANTHER" id="PTHR10773:SF19">
    <property type="match status" value="1"/>
</dbReference>
<evidence type="ECO:0000313" key="5">
    <source>
        <dbReference type="Proteomes" id="UP001153714"/>
    </source>
</evidence>
<reference evidence="4" key="2">
    <citation type="submission" date="2022-10" db="EMBL/GenBank/DDBJ databases">
        <authorList>
            <consortium name="ENA_rothamsted_submissions"/>
            <consortium name="culmorum"/>
            <person name="King R."/>
        </authorList>
    </citation>
    <scope>NUCLEOTIDE SEQUENCE</scope>
</reference>
<keyword evidence="5" id="KW-1185">Reference proteome</keyword>
<feature type="region of interest" description="Disordered" evidence="2">
    <location>
        <begin position="389"/>
        <end position="425"/>
    </location>
</feature>
<evidence type="ECO:0000259" key="3">
    <source>
        <dbReference type="Pfam" id="PF25273"/>
    </source>
</evidence>
<name>A0A9N9R918_9NEOP</name>
<protein>
    <recommendedName>
        <fullName evidence="3">DUF7869 domain-containing protein</fullName>
    </recommendedName>
</protein>
<feature type="coiled-coil region" evidence="1">
    <location>
        <begin position="781"/>
        <end position="815"/>
    </location>
</feature>
<dbReference type="PANTHER" id="PTHR10773">
    <property type="entry name" value="DNA-DIRECTED RNA POLYMERASES I, II, AND III SUBUNIT RPABC2"/>
    <property type="match status" value="1"/>
</dbReference>
<evidence type="ECO:0000256" key="2">
    <source>
        <dbReference type="SAM" id="MobiDB-lite"/>
    </source>
</evidence>
<keyword evidence="1" id="KW-0175">Coiled coil</keyword>
<evidence type="ECO:0000256" key="1">
    <source>
        <dbReference type="SAM" id="Coils"/>
    </source>
</evidence>
<feature type="compositionally biased region" description="Basic and acidic residues" evidence="2">
    <location>
        <begin position="1"/>
        <end position="28"/>
    </location>
</feature>
<organism evidence="4 5">
    <name type="scientific">Diatraea saccharalis</name>
    <name type="common">sugarcane borer</name>
    <dbReference type="NCBI Taxonomy" id="40085"/>
    <lineage>
        <taxon>Eukaryota</taxon>
        <taxon>Metazoa</taxon>
        <taxon>Ecdysozoa</taxon>
        <taxon>Arthropoda</taxon>
        <taxon>Hexapoda</taxon>
        <taxon>Insecta</taxon>
        <taxon>Pterygota</taxon>
        <taxon>Neoptera</taxon>
        <taxon>Endopterygota</taxon>
        <taxon>Lepidoptera</taxon>
        <taxon>Glossata</taxon>
        <taxon>Ditrysia</taxon>
        <taxon>Pyraloidea</taxon>
        <taxon>Crambidae</taxon>
        <taxon>Crambinae</taxon>
        <taxon>Diatraea</taxon>
    </lineage>
</organism>
<feature type="region of interest" description="Disordered" evidence="2">
    <location>
        <begin position="1"/>
        <end position="84"/>
    </location>
</feature>
<accession>A0A9N9R918</accession>
<proteinExistence type="predicted"/>
<feature type="compositionally biased region" description="Polar residues" evidence="2">
    <location>
        <begin position="449"/>
        <end position="465"/>
    </location>
</feature>
<feature type="region of interest" description="Disordered" evidence="2">
    <location>
        <begin position="482"/>
        <end position="532"/>
    </location>
</feature>
<gene>
    <name evidence="4" type="ORF">DIATSA_LOCUS9257</name>
</gene>
<dbReference type="AlphaFoldDB" id="A0A9N9R918"/>
<dbReference type="Pfam" id="PF25273">
    <property type="entry name" value="DUF7869"/>
    <property type="match status" value="1"/>
</dbReference>
<feature type="compositionally biased region" description="Basic and acidic residues" evidence="2">
    <location>
        <begin position="320"/>
        <end position="345"/>
    </location>
</feature>